<feature type="compositionally biased region" description="Polar residues" evidence="1">
    <location>
        <begin position="1031"/>
        <end position="1044"/>
    </location>
</feature>
<accession>A0A0N4V8X3</accession>
<feature type="compositionally biased region" description="Polar residues" evidence="1">
    <location>
        <begin position="759"/>
        <end position="770"/>
    </location>
</feature>
<keyword evidence="3" id="KW-1185">Reference proteome</keyword>
<feature type="compositionally biased region" description="Polar residues" evidence="1">
    <location>
        <begin position="938"/>
        <end position="947"/>
    </location>
</feature>
<feature type="compositionally biased region" description="Basic and acidic residues" evidence="1">
    <location>
        <begin position="874"/>
        <end position="886"/>
    </location>
</feature>
<feature type="compositionally biased region" description="Polar residues" evidence="1">
    <location>
        <begin position="279"/>
        <end position="344"/>
    </location>
</feature>
<feature type="region of interest" description="Disordered" evidence="1">
    <location>
        <begin position="139"/>
        <end position="204"/>
    </location>
</feature>
<evidence type="ECO:0000313" key="2">
    <source>
        <dbReference type="EMBL" id="VDD91637.1"/>
    </source>
</evidence>
<dbReference type="EMBL" id="UXUI01008489">
    <property type="protein sequence ID" value="VDD91637.1"/>
    <property type="molecule type" value="Genomic_DNA"/>
</dbReference>
<feature type="compositionally biased region" description="Polar residues" evidence="1">
    <location>
        <begin position="653"/>
        <end position="673"/>
    </location>
</feature>
<feature type="compositionally biased region" description="Basic and acidic residues" evidence="1">
    <location>
        <begin position="351"/>
        <end position="362"/>
    </location>
</feature>
<reference evidence="2 3" key="2">
    <citation type="submission" date="2018-10" db="EMBL/GenBank/DDBJ databases">
        <authorList>
            <consortium name="Pathogen Informatics"/>
        </authorList>
    </citation>
    <scope>NUCLEOTIDE SEQUENCE [LARGE SCALE GENOMIC DNA]</scope>
</reference>
<feature type="region of interest" description="Disordered" evidence="1">
    <location>
        <begin position="1"/>
        <end position="31"/>
    </location>
</feature>
<reference evidence="4" key="1">
    <citation type="submission" date="2017-02" db="UniProtKB">
        <authorList>
            <consortium name="WormBaseParasite"/>
        </authorList>
    </citation>
    <scope>IDENTIFICATION</scope>
</reference>
<feature type="compositionally biased region" description="Polar residues" evidence="1">
    <location>
        <begin position="1152"/>
        <end position="1163"/>
    </location>
</feature>
<feature type="compositionally biased region" description="Basic and acidic residues" evidence="1">
    <location>
        <begin position="1167"/>
        <end position="1178"/>
    </location>
</feature>
<feature type="compositionally biased region" description="Low complexity" evidence="1">
    <location>
        <begin position="687"/>
        <end position="701"/>
    </location>
</feature>
<evidence type="ECO:0000313" key="4">
    <source>
        <dbReference type="WBParaSite" id="EVEC_0000684001-mRNA-1"/>
    </source>
</evidence>
<feature type="region of interest" description="Disordered" evidence="1">
    <location>
        <begin position="1227"/>
        <end position="1255"/>
    </location>
</feature>
<proteinExistence type="predicted"/>
<feature type="compositionally biased region" description="Low complexity" evidence="1">
    <location>
        <begin position="139"/>
        <end position="150"/>
    </location>
</feature>
<protein>
    <submittedName>
        <fullName evidence="4">Protein-tyrosine-phosphatase</fullName>
    </submittedName>
</protein>
<evidence type="ECO:0000256" key="1">
    <source>
        <dbReference type="SAM" id="MobiDB-lite"/>
    </source>
</evidence>
<feature type="compositionally biased region" description="Polar residues" evidence="1">
    <location>
        <begin position="151"/>
        <end position="176"/>
    </location>
</feature>
<feature type="compositionally biased region" description="Polar residues" evidence="1">
    <location>
        <begin position="190"/>
        <end position="200"/>
    </location>
</feature>
<dbReference type="Proteomes" id="UP000274131">
    <property type="component" value="Unassembled WGS sequence"/>
</dbReference>
<organism evidence="4">
    <name type="scientific">Enterobius vermicularis</name>
    <name type="common">Human pinworm</name>
    <dbReference type="NCBI Taxonomy" id="51028"/>
    <lineage>
        <taxon>Eukaryota</taxon>
        <taxon>Metazoa</taxon>
        <taxon>Ecdysozoa</taxon>
        <taxon>Nematoda</taxon>
        <taxon>Chromadorea</taxon>
        <taxon>Rhabditida</taxon>
        <taxon>Spirurina</taxon>
        <taxon>Oxyuridomorpha</taxon>
        <taxon>Oxyuroidea</taxon>
        <taxon>Oxyuridae</taxon>
        <taxon>Enterobius</taxon>
    </lineage>
</organism>
<name>A0A0N4V8X3_ENTVE</name>
<sequence length="1735" mass="192153">MTTTPSGPEGGTDTHQAENTPEFGATDVAKTEWDVTEPTYYSRMTEKPSSVSFPELTPPSAEFVTFAPTVPATKNGASLITFAKTSKPFAETAQPVTSENLYFKQTTPFSPNMKTTSLLYELELPEDMLTTTQSLLETWETSAEESTTTSQQLAAETTSFDLQRATISETGTTSDQNIEESLPDKGSGKTVHSSAESQYPASKIPTYYQRNKSTHMRDENLSTASIFSGKEIYYRTKSPVTVHPTLIPTVEYEKYPEKLSFTTVRPLVQQTEGWKVESRSFNGKQDQKSSNPNNYWSKTNQVHTTKITSSTSKPENPNEYNKWSVPSSQYESNEGCTEETTATVNDLWESATEKPESSKESKTNSGYPTYDKTYKVNQWITESPKIPEQKIWITKTESPETQGTPTPVIGVSPAKETWNNGHGKQSSSEEEETEKTTSKYDKYNLHSNQNRAKPSVPVSSTPSIVTDNWITVPETQHYEGANAQELQKIQHNGTWSQTYSVNKSPMTTTTPYYNNWKTEVSLQEKERLGVTVIPFSTSKKVNEKSKIEEQQTNLTKSSTLPSYDYRWSTEARTESKKTPEGVTMNYPSAPTRWYVITGSRKEGKDRVGTSTSSSLSERWYSRTGEEQKQKSREGQSPAEINSSSNPYRWYATAEQNNSQLKTSTPPSVYNQWTAKLPGEQKSDRLETTAASSSTSDRSYSTGEDEHDSEEEEVKLLNEPTTSTSIYSRWNTGTTSGDRWYSRGGGEEEEEEERLGKVRTGNSPSSYTYDQWKTKTKPGWPQKGGMIATAHPSTSDRWHSRTGGKGGENGGTETSTFSSIYDQHTVAKQEETGKSWGATTPPSPLFDKWHSGTGQSVKDNDAEQATTYSPTYDRWATDKAQEGERGRIPTTTSSSVYKQWHITKEPQEENSQEKPSSAPSVYDEWNTKTESLGRGRGNSMITTSSPGSGTWYFKAGEERKSNSETELLDKGVRPGGQQKHISVAPTHSTIPSRWYVVTGSQEQQKNQEAITTSSAPERWYARTGLEQEKSQAETTTSSSLYNQWGSRAESEEKERSGMLTTTSSLISGAWYSKIGEGDEIKSGTSLSSAETRPGSQQKPELVTANHSSPPSRWYVMIGSQEQQKIAVTTSPTAELPSVHDLWSKKTNSKEEQTSYVAPTTSSSIPEFRYSKEEAERPQKESVAATTYPPMYQWEAGTPQEQSEKKLESPTASSYVYDRWNNRVWKEKNKEPDATTTSAYRFGGDERSGTTSYPDISKIWSSGPESYETETKDDYRFITTGAVLATVTPAVITEPMQQVDKGDNFGRYSGYNNYYSITNPEAVTASNGYSAETPALQRPYQQISEKAPVGSWLVQVPAANRLSENEKKFNANEGQTSSTISEFKHNHNGNSATAAPTYSNPYPKEGQLLTGNEPQTKKVTIQRVVWPKECKDGTTVIDLIICEDRESGPVAPPSTKSELLPEPELETTFEVSPAPASLSTGSEMQQTSSNLEAIYEVPPALLPTENTDKKDIITVTKVPKQTVPEISVNRDKKVLVPYESISSEPETPIILEPETQKITLQRTYKELLPSVDTATYIVKQKYNPNPAFQQSNQQPVPAIQTAVSAPQMPYQAPAYQPSAPAACCGEQLASTNMQVIPSQPIAAPSFSPQQPGCCGGHWLSNTGGLCSPINFNPCPLPALPPLQLPALSLPSCGSNCQNPCPTPCLQVCCCCVSSSPFANSCKRLKRSSVLKRLRVCD</sequence>
<feature type="region of interest" description="Disordered" evidence="1">
    <location>
        <begin position="1081"/>
        <end position="1108"/>
    </location>
</feature>
<feature type="compositionally biased region" description="Basic and acidic residues" evidence="1">
    <location>
        <begin position="954"/>
        <end position="971"/>
    </location>
</feature>
<feature type="compositionally biased region" description="Polar residues" evidence="1">
    <location>
        <begin position="718"/>
        <end position="736"/>
    </location>
</feature>
<dbReference type="WBParaSite" id="EVEC_0000684001-mRNA-1">
    <property type="protein sequence ID" value="EVEC_0000684001-mRNA-1"/>
    <property type="gene ID" value="EVEC_0000684001"/>
</dbReference>
<feature type="region of interest" description="Disordered" evidence="1">
    <location>
        <begin position="1144"/>
        <end position="1184"/>
    </location>
</feature>
<feature type="compositionally biased region" description="Acidic residues" evidence="1">
    <location>
        <begin position="702"/>
        <end position="712"/>
    </location>
</feature>
<feature type="region of interest" description="Disordered" evidence="1">
    <location>
        <begin position="273"/>
        <end position="370"/>
    </location>
</feature>
<feature type="compositionally biased region" description="Polar residues" evidence="1">
    <location>
        <begin position="851"/>
        <end position="869"/>
    </location>
</feature>
<feature type="compositionally biased region" description="Basic and acidic residues" evidence="1">
    <location>
        <begin position="619"/>
        <end position="633"/>
    </location>
</feature>
<feature type="region of interest" description="Disordered" evidence="1">
    <location>
        <begin position="398"/>
        <end position="438"/>
    </location>
</feature>
<feature type="region of interest" description="Disordered" evidence="1">
    <location>
        <begin position="1024"/>
        <end position="1059"/>
    </location>
</feature>
<feature type="region of interest" description="Disordered" evidence="1">
    <location>
        <begin position="597"/>
        <end position="981"/>
    </location>
</feature>
<gene>
    <name evidence="2" type="ORF">EVEC_LOCUS6388</name>
</gene>
<evidence type="ECO:0000313" key="3">
    <source>
        <dbReference type="Proteomes" id="UP000274131"/>
    </source>
</evidence>